<evidence type="ECO:0000256" key="2">
    <source>
        <dbReference type="ARBA" id="ARBA00022741"/>
    </source>
</evidence>
<dbReference type="AlphaFoldDB" id="A0A4Y7QCR5"/>
<dbReference type="PANTHER" id="PTHR46239">
    <property type="entry name" value="DNA REPAIR PROTEIN RAD51 HOMOLOG 3 RAD51C"/>
    <property type="match status" value="1"/>
</dbReference>
<proteinExistence type="predicted"/>
<evidence type="ECO:0000256" key="5">
    <source>
        <dbReference type="ARBA" id="ARBA00023204"/>
    </source>
</evidence>
<keyword evidence="5" id="KW-0234">DNA repair</keyword>
<dbReference type="EMBL" id="ML170164">
    <property type="protein sequence ID" value="TDL25146.1"/>
    <property type="molecule type" value="Genomic_DNA"/>
</dbReference>
<evidence type="ECO:0000256" key="1">
    <source>
        <dbReference type="ARBA" id="ARBA00004123"/>
    </source>
</evidence>
<evidence type="ECO:0008006" key="9">
    <source>
        <dbReference type="Google" id="ProtNLM"/>
    </source>
</evidence>
<dbReference type="GO" id="GO:0033063">
    <property type="term" value="C:Rad51B-Rad51C-Rad51D-XRCC2 complex"/>
    <property type="evidence" value="ECO:0007669"/>
    <property type="project" value="TreeGrafter"/>
</dbReference>
<dbReference type="VEuPathDB" id="FungiDB:BD410DRAFT_718050"/>
<reference evidence="7 8" key="1">
    <citation type="submission" date="2018-06" db="EMBL/GenBank/DDBJ databases">
        <title>A transcriptomic atlas of mushroom development highlights an independent origin of complex multicellularity.</title>
        <authorList>
            <consortium name="DOE Joint Genome Institute"/>
            <person name="Krizsan K."/>
            <person name="Almasi E."/>
            <person name="Merenyi Z."/>
            <person name="Sahu N."/>
            <person name="Viragh M."/>
            <person name="Koszo T."/>
            <person name="Mondo S."/>
            <person name="Kiss B."/>
            <person name="Balint B."/>
            <person name="Kues U."/>
            <person name="Barry K."/>
            <person name="Hegedus J.C."/>
            <person name="Henrissat B."/>
            <person name="Johnson J."/>
            <person name="Lipzen A."/>
            <person name="Ohm R."/>
            <person name="Nagy I."/>
            <person name="Pangilinan J."/>
            <person name="Yan J."/>
            <person name="Xiong Y."/>
            <person name="Grigoriev I.V."/>
            <person name="Hibbett D.S."/>
            <person name="Nagy L.G."/>
        </authorList>
    </citation>
    <scope>NUCLEOTIDE SEQUENCE [LARGE SCALE GENOMIC DNA]</scope>
    <source>
        <strain evidence="7 8">SZMC22713</strain>
    </source>
</reference>
<dbReference type="GO" id="GO:0000707">
    <property type="term" value="P:meiotic DNA recombinase assembly"/>
    <property type="evidence" value="ECO:0007669"/>
    <property type="project" value="TreeGrafter"/>
</dbReference>
<evidence type="ECO:0000313" key="7">
    <source>
        <dbReference type="EMBL" id="TDL25146.1"/>
    </source>
</evidence>
<organism evidence="7 8">
    <name type="scientific">Rickenella mellea</name>
    <dbReference type="NCBI Taxonomy" id="50990"/>
    <lineage>
        <taxon>Eukaryota</taxon>
        <taxon>Fungi</taxon>
        <taxon>Dikarya</taxon>
        <taxon>Basidiomycota</taxon>
        <taxon>Agaricomycotina</taxon>
        <taxon>Agaricomycetes</taxon>
        <taxon>Hymenochaetales</taxon>
        <taxon>Rickenellaceae</taxon>
        <taxon>Rickenella</taxon>
    </lineage>
</organism>
<evidence type="ECO:0000256" key="6">
    <source>
        <dbReference type="ARBA" id="ARBA00023242"/>
    </source>
</evidence>
<evidence type="ECO:0000313" key="8">
    <source>
        <dbReference type="Proteomes" id="UP000294933"/>
    </source>
</evidence>
<keyword evidence="8" id="KW-1185">Reference proteome</keyword>
<dbReference type="Proteomes" id="UP000294933">
    <property type="component" value="Unassembled WGS sequence"/>
</dbReference>
<comment type="subcellular location">
    <subcellularLocation>
        <location evidence="1">Nucleus</location>
    </subcellularLocation>
</comment>
<dbReference type="GO" id="GO:0000400">
    <property type="term" value="F:four-way junction DNA binding"/>
    <property type="evidence" value="ECO:0007669"/>
    <property type="project" value="TreeGrafter"/>
</dbReference>
<dbReference type="GO" id="GO:0008821">
    <property type="term" value="F:crossover junction DNA endonuclease activity"/>
    <property type="evidence" value="ECO:0007669"/>
    <property type="project" value="TreeGrafter"/>
</dbReference>
<dbReference type="SUPFAM" id="SSF52540">
    <property type="entry name" value="P-loop containing nucleoside triphosphate hydrolases"/>
    <property type="match status" value="1"/>
</dbReference>
<dbReference type="GO" id="GO:0005657">
    <property type="term" value="C:replication fork"/>
    <property type="evidence" value="ECO:0007669"/>
    <property type="project" value="TreeGrafter"/>
</dbReference>
<protein>
    <recommendedName>
        <fullName evidence="9">RecA family profile 1 domain-containing protein</fullName>
    </recommendedName>
</protein>
<dbReference type="GO" id="GO:0007131">
    <property type="term" value="P:reciprocal meiotic recombination"/>
    <property type="evidence" value="ECO:0007669"/>
    <property type="project" value="TreeGrafter"/>
</dbReference>
<dbReference type="PANTHER" id="PTHR46239:SF1">
    <property type="entry name" value="DNA REPAIR PROTEIN RAD51 HOMOLOG 3"/>
    <property type="match status" value="1"/>
</dbReference>
<dbReference type="InterPro" id="IPR027417">
    <property type="entry name" value="P-loop_NTPase"/>
</dbReference>
<dbReference type="GO" id="GO:0033065">
    <property type="term" value="C:Rad51C-XRCC3 complex"/>
    <property type="evidence" value="ECO:0007669"/>
    <property type="project" value="TreeGrafter"/>
</dbReference>
<evidence type="ECO:0000256" key="4">
    <source>
        <dbReference type="ARBA" id="ARBA00022840"/>
    </source>
</evidence>
<dbReference type="GO" id="GO:0005524">
    <property type="term" value="F:ATP binding"/>
    <property type="evidence" value="ECO:0007669"/>
    <property type="project" value="UniProtKB-KW"/>
</dbReference>
<keyword evidence="6" id="KW-0539">Nucleus</keyword>
<name>A0A4Y7QCR5_9AGAM</name>
<dbReference type="STRING" id="50990.A0A4Y7QCR5"/>
<keyword evidence="4" id="KW-0067">ATP-binding</keyword>
<dbReference type="Gene3D" id="3.40.50.300">
    <property type="entry name" value="P-loop containing nucleotide triphosphate hydrolases"/>
    <property type="match status" value="1"/>
</dbReference>
<sequence length="279" mass="29408">MLIPRSVSSLPLPKASLTALHKAGFETVSDLENITLEQLSAELRVPPSACAEILSAASTTAHKAPTSTQPASTLLAIAKKSFSLSAPADLLLGGGLKLGYITEISGPPGCPKERMAVCAVRSAVQNGDNVLFVDTQSMVSPTTLMKSLKGPNSFMPVSSKISLTLADEPRAPQLTSLVVLNSLSFLFQPTSKHTLSNASRNSILERLKHNLSKICASKPVAFVITTNLATKLLDADGSPANFETGKKAVMVPQLGITYLPPGRTYRIMAIRDSPNTGSV</sequence>
<gene>
    <name evidence="7" type="ORF">BD410DRAFT_718050</name>
</gene>
<dbReference type="OrthoDB" id="5957327at2759"/>
<dbReference type="InterPro" id="IPR052093">
    <property type="entry name" value="HR_Repair_Mediator"/>
</dbReference>
<keyword evidence="3" id="KW-0227">DNA damage</keyword>
<evidence type="ECO:0000256" key="3">
    <source>
        <dbReference type="ARBA" id="ARBA00022763"/>
    </source>
</evidence>
<keyword evidence="2" id="KW-0547">Nucleotide-binding</keyword>
<accession>A0A4Y7QCR5</accession>